<keyword evidence="7" id="KW-1185">Reference proteome</keyword>
<sequence length="202" mass="22342">MTSLRERKRERTRQTIIDVAADLFERRGYEGTKIADIAEAAEIGTRTFFSYFASKEELLFPESDARVAAAVAAIEAREPEDRPADLLLRALQQANETNTEMAGSMARLRMRLTQSVPAVRGKALQEQLDAQLEIARHLEAAFPDQLDAVQAAAMVGAFIGAVTGALQVLLAEPDALTDPRRLQQRMQEATEAALRPFLRECS</sequence>
<evidence type="ECO:0000256" key="2">
    <source>
        <dbReference type="ARBA" id="ARBA00023125"/>
    </source>
</evidence>
<organism evidence="6 7">
    <name type="scientific">Streptomyces decoyicus</name>
    <dbReference type="NCBI Taxonomy" id="249567"/>
    <lineage>
        <taxon>Bacteria</taxon>
        <taxon>Bacillati</taxon>
        <taxon>Actinomycetota</taxon>
        <taxon>Actinomycetes</taxon>
        <taxon>Kitasatosporales</taxon>
        <taxon>Streptomycetaceae</taxon>
        <taxon>Streptomyces</taxon>
    </lineage>
</organism>
<evidence type="ECO:0000256" key="1">
    <source>
        <dbReference type="ARBA" id="ARBA00023015"/>
    </source>
</evidence>
<name>A0ABZ1F9V7_9ACTN</name>
<evidence type="ECO:0000259" key="5">
    <source>
        <dbReference type="PROSITE" id="PS50977"/>
    </source>
</evidence>
<evidence type="ECO:0000313" key="7">
    <source>
        <dbReference type="Proteomes" id="UP001344251"/>
    </source>
</evidence>
<dbReference type="PROSITE" id="PS50977">
    <property type="entry name" value="HTH_TETR_2"/>
    <property type="match status" value="1"/>
</dbReference>
<dbReference type="SUPFAM" id="SSF46689">
    <property type="entry name" value="Homeodomain-like"/>
    <property type="match status" value="1"/>
</dbReference>
<dbReference type="InterPro" id="IPR001647">
    <property type="entry name" value="HTH_TetR"/>
</dbReference>
<dbReference type="PRINTS" id="PR00455">
    <property type="entry name" value="HTHTETR"/>
</dbReference>
<dbReference type="EMBL" id="CP109106">
    <property type="protein sequence ID" value="WSB67123.1"/>
    <property type="molecule type" value="Genomic_DNA"/>
</dbReference>
<accession>A0ABZ1F9V7</accession>
<dbReference type="PANTHER" id="PTHR30055">
    <property type="entry name" value="HTH-TYPE TRANSCRIPTIONAL REGULATOR RUTR"/>
    <property type="match status" value="1"/>
</dbReference>
<keyword evidence="3" id="KW-0804">Transcription</keyword>
<dbReference type="PANTHER" id="PTHR30055:SF234">
    <property type="entry name" value="HTH-TYPE TRANSCRIPTIONAL REGULATOR BETI"/>
    <property type="match status" value="1"/>
</dbReference>
<dbReference type="RefSeq" id="WP_326616334.1">
    <property type="nucleotide sequence ID" value="NZ_CP109106.1"/>
</dbReference>
<dbReference type="Proteomes" id="UP001344251">
    <property type="component" value="Chromosome"/>
</dbReference>
<reference evidence="6 7" key="1">
    <citation type="submission" date="2022-10" db="EMBL/GenBank/DDBJ databases">
        <title>The complete genomes of actinobacterial strains from the NBC collection.</title>
        <authorList>
            <person name="Joergensen T.S."/>
            <person name="Alvarez Arevalo M."/>
            <person name="Sterndorff E.B."/>
            <person name="Faurdal D."/>
            <person name="Vuksanovic O."/>
            <person name="Mourched A.-S."/>
            <person name="Charusanti P."/>
            <person name="Shaw S."/>
            <person name="Blin K."/>
            <person name="Weber T."/>
        </authorList>
    </citation>
    <scope>NUCLEOTIDE SEQUENCE [LARGE SCALE GENOMIC DNA]</scope>
    <source>
        <strain evidence="6 7">NBC 01774</strain>
    </source>
</reference>
<feature type="DNA-binding region" description="H-T-H motif" evidence="4">
    <location>
        <begin position="33"/>
        <end position="52"/>
    </location>
</feature>
<dbReference type="InterPro" id="IPR050109">
    <property type="entry name" value="HTH-type_TetR-like_transc_reg"/>
</dbReference>
<dbReference type="InterPro" id="IPR009057">
    <property type="entry name" value="Homeodomain-like_sf"/>
</dbReference>
<evidence type="ECO:0000256" key="4">
    <source>
        <dbReference type="PROSITE-ProRule" id="PRU00335"/>
    </source>
</evidence>
<feature type="domain" description="HTH tetR-type" evidence="5">
    <location>
        <begin position="10"/>
        <end position="70"/>
    </location>
</feature>
<keyword evidence="2 4" id="KW-0238">DNA-binding</keyword>
<dbReference type="Gene3D" id="1.10.357.10">
    <property type="entry name" value="Tetracycline Repressor, domain 2"/>
    <property type="match status" value="1"/>
</dbReference>
<keyword evidence="1" id="KW-0805">Transcription regulation</keyword>
<protein>
    <submittedName>
        <fullName evidence="6">TetR/AcrR family transcriptional regulator</fullName>
    </submittedName>
</protein>
<gene>
    <name evidence="6" type="ORF">OG863_03570</name>
</gene>
<proteinExistence type="predicted"/>
<dbReference type="Pfam" id="PF00440">
    <property type="entry name" value="TetR_N"/>
    <property type="match status" value="1"/>
</dbReference>
<evidence type="ECO:0000313" key="6">
    <source>
        <dbReference type="EMBL" id="WSB67123.1"/>
    </source>
</evidence>
<evidence type="ECO:0000256" key="3">
    <source>
        <dbReference type="ARBA" id="ARBA00023163"/>
    </source>
</evidence>